<dbReference type="KEGG" id="foo:CGC45_03780"/>
<gene>
    <name evidence="1" type="ORF">CGC43_03795</name>
</gene>
<keyword evidence="2" id="KW-1185">Reference proteome</keyword>
<accession>A0A345JR17</accession>
<proteinExistence type="predicted"/>
<dbReference type="Proteomes" id="UP000253862">
    <property type="component" value="Chromosome"/>
</dbReference>
<evidence type="ECO:0000313" key="2">
    <source>
        <dbReference type="Proteomes" id="UP000253862"/>
    </source>
</evidence>
<reference evidence="1 2" key="1">
    <citation type="submission" date="2017-07" db="EMBL/GenBank/DDBJ databases">
        <title>Complete genome sequences and comparative analysis of the novel pathogen Francisella opportunistica.</title>
        <authorList>
            <person name="Dietrich E.A."/>
            <person name="Kingry L.C."/>
            <person name="Petersen J.M."/>
        </authorList>
    </citation>
    <scope>NUCLEOTIDE SEQUENCE [LARGE SCALE GENOMIC DNA]</scope>
    <source>
        <strain evidence="1 2">14-2155</strain>
    </source>
</reference>
<dbReference type="OrthoDB" id="9769023at2"/>
<dbReference type="AlphaFoldDB" id="A0A345JR17"/>
<sequence>MSHGTGVTTMKSVNRFLFISVFIILLNSCSTAKKDVTKLEFVSSSYPWIFSSVRKELVQGDVTEAIKKNNSIGNVRQLKSLNQLESGRLTQLNSDYQASITAYNKVIESLPKNQQQSLDQAKKILLNRNTYDYYDIKTAYNIPDYAITFLYTYQALNYLETNNIKEAIQVLNSLDKAKIWRDEQEILAEGMKQLGQKDLVRNEITSDNLGLGNFKALTQMLEFSKRIPNAYGNPMSYYLKALLDSAVSKDYQKSLTDIEEAQQYTVGNKHLDQTANEFRSAIISQTSPFAMGMGRVVVFYEQGLVYTRRSAQASLDLGNIGVRKIDLPVYSTDYNFFDPKRVIISAGDTIVTDTYTETLLDTTLFAMKSLVEAYSKFITQNVVIEAFKYDYEKNFALGGLLGSTLKFDLSKTDPKRADLRSWLLLPNSVDLFEQQLDSGNYMIQVNNIRQKIAVQQGKTTLLWIVDIGKLKKVYYFIF</sequence>
<organism evidence="1 2">
    <name type="scientific">Francisella opportunistica</name>
    <dbReference type="NCBI Taxonomy" id="2016517"/>
    <lineage>
        <taxon>Bacteria</taxon>
        <taxon>Pseudomonadati</taxon>
        <taxon>Pseudomonadota</taxon>
        <taxon>Gammaproteobacteria</taxon>
        <taxon>Thiotrichales</taxon>
        <taxon>Francisellaceae</taxon>
        <taxon>Francisella</taxon>
    </lineage>
</organism>
<name>A0A345JR17_9GAMM</name>
<evidence type="ECO:0000313" key="1">
    <source>
        <dbReference type="EMBL" id="AXH29763.1"/>
    </source>
</evidence>
<protein>
    <submittedName>
        <fullName evidence="1">Uncharacterized protein</fullName>
    </submittedName>
</protein>
<dbReference type="EMBL" id="CP022375">
    <property type="protein sequence ID" value="AXH29763.1"/>
    <property type="molecule type" value="Genomic_DNA"/>
</dbReference>